<evidence type="ECO:0000313" key="1">
    <source>
        <dbReference type="EMBL" id="EAR89129.2"/>
    </source>
</evidence>
<keyword evidence="2" id="KW-1185">Reference proteome</keyword>
<dbReference type="HOGENOM" id="CLU_898596_0_0_1"/>
<proteinExistence type="predicted"/>
<protein>
    <recommendedName>
        <fullName evidence="3">LITAF-like zinc ribbon domain protein</fullName>
    </recommendedName>
</protein>
<dbReference type="Proteomes" id="UP000009168">
    <property type="component" value="Unassembled WGS sequence"/>
</dbReference>
<dbReference type="InParanoid" id="Q22V19"/>
<accession>Q22V19</accession>
<dbReference type="KEGG" id="tet:TTHERM_00576800"/>
<sequence>MAYSIQQMQYYNQNQNCITSSIIQKKFKPLHEPIVEVQSKDEFSINADILSSQQMNYSLSKQLLYFDKKNKQGSAVDIIKANALHNSIEMSQRLIGSQIYPTNNLLQVDDQYLNTPKNIINSNNQINQLNSQNLNNNYQVAGDVSLCIDNMSNNGNDFNEKTSTTYDPSNHLGTKPTTLSFMNQHIVAPVAYSNNFGSNDQLAGIEQDEQAQDVVADIEKKSIGKKSAFQNSNKKEKQTNQQELILMNCPHCKNHITLFQDKGDNISENQNCLNIFHKIFSFCQSCSCNQQNQVSQKYQCPECQKDIQIS</sequence>
<dbReference type="EMBL" id="GG662798">
    <property type="protein sequence ID" value="EAR89129.2"/>
    <property type="molecule type" value="Genomic_DNA"/>
</dbReference>
<name>Q22V19_TETTS</name>
<evidence type="ECO:0000313" key="2">
    <source>
        <dbReference type="Proteomes" id="UP000009168"/>
    </source>
</evidence>
<dbReference type="GeneID" id="7834681"/>
<dbReference type="AlphaFoldDB" id="Q22V19"/>
<gene>
    <name evidence="1" type="ORF">TTHERM_00576800</name>
</gene>
<dbReference type="RefSeq" id="XP_001009374.2">
    <property type="nucleotide sequence ID" value="XM_001009374.3"/>
</dbReference>
<reference evidence="2" key="1">
    <citation type="journal article" date="2006" name="PLoS Biol.">
        <title>Macronuclear genome sequence of the ciliate Tetrahymena thermophila, a model eukaryote.</title>
        <authorList>
            <person name="Eisen J.A."/>
            <person name="Coyne R.S."/>
            <person name="Wu M."/>
            <person name="Wu D."/>
            <person name="Thiagarajan M."/>
            <person name="Wortman J.R."/>
            <person name="Badger J.H."/>
            <person name="Ren Q."/>
            <person name="Amedeo P."/>
            <person name="Jones K.M."/>
            <person name="Tallon L.J."/>
            <person name="Delcher A.L."/>
            <person name="Salzberg S.L."/>
            <person name="Silva J.C."/>
            <person name="Haas B.J."/>
            <person name="Majoros W.H."/>
            <person name="Farzad M."/>
            <person name="Carlton J.M."/>
            <person name="Smith R.K. Jr."/>
            <person name="Garg J."/>
            <person name="Pearlman R.E."/>
            <person name="Karrer K.M."/>
            <person name="Sun L."/>
            <person name="Manning G."/>
            <person name="Elde N.C."/>
            <person name="Turkewitz A.P."/>
            <person name="Asai D.J."/>
            <person name="Wilkes D.E."/>
            <person name="Wang Y."/>
            <person name="Cai H."/>
            <person name="Collins K."/>
            <person name="Stewart B.A."/>
            <person name="Lee S.R."/>
            <person name="Wilamowska K."/>
            <person name="Weinberg Z."/>
            <person name="Ruzzo W.L."/>
            <person name="Wloga D."/>
            <person name="Gaertig J."/>
            <person name="Frankel J."/>
            <person name="Tsao C.-C."/>
            <person name="Gorovsky M.A."/>
            <person name="Keeling P.J."/>
            <person name="Waller R.F."/>
            <person name="Patron N.J."/>
            <person name="Cherry J.M."/>
            <person name="Stover N.A."/>
            <person name="Krieger C.J."/>
            <person name="del Toro C."/>
            <person name="Ryder H.F."/>
            <person name="Williamson S.C."/>
            <person name="Barbeau R.A."/>
            <person name="Hamilton E.P."/>
            <person name="Orias E."/>
        </authorList>
    </citation>
    <scope>NUCLEOTIDE SEQUENCE [LARGE SCALE GENOMIC DNA]</scope>
    <source>
        <strain evidence="2">SB210</strain>
    </source>
</reference>
<evidence type="ECO:0008006" key="3">
    <source>
        <dbReference type="Google" id="ProtNLM"/>
    </source>
</evidence>
<organism evidence="1 2">
    <name type="scientific">Tetrahymena thermophila (strain SB210)</name>
    <dbReference type="NCBI Taxonomy" id="312017"/>
    <lineage>
        <taxon>Eukaryota</taxon>
        <taxon>Sar</taxon>
        <taxon>Alveolata</taxon>
        <taxon>Ciliophora</taxon>
        <taxon>Intramacronucleata</taxon>
        <taxon>Oligohymenophorea</taxon>
        <taxon>Hymenostomatida</taxon>
        <taxon>Tetrahymenina</taxon>
        <taxon>Tetrahymenidae</taxon>
        <taxon>Tetrahymena</taxon>
    </lineage>
</organism>